<sequence length="714" mass="79569">MSPIDLLRPLWRALPIDIHWRQRIKHWLLQGPLAGRGSRRMAVLDVPAWDSDWRVLLPPLDEPADRLLVIDWKPPTPDLDSGSFRLRLILDLLLESGLAVDFIGDREAESPDYAEALCARGIRTFVGPSAALEHLIAQGHRYRQVWISRPEVAEVYLAPVRAHAPQATVIYDTVDLHWVRFERGAAFAADPTELLERAHRYRRLELANARTADRVIAITEDERARLLQEDPRLDVRVLPNVHPVVDRAAPLSERRDLFFIGGFQHEPNVDAMQYFAAEILPLVRAELPEVRLRIVGSHMPDSVRELDSPAIEAVGYVAEVEPCFARARIFVAPLRHGAGMKGKIGQSLSQGLPVVMTRIGAEGMGLTHEQDALIADDPATFAAAVVRLYRDEVLWSRLSEAGLALMRARYSAPVVAEQLRALLTEPPAEPVAGSSPAAGTGGRPESVELRSGEDGARTASLPPRETDRRVLILGIYLPGIANHAATISRELLGSRDWEVDLRWASVGTDSSEAPADPELKALTRLHSPERVPKFVLLNRLLAEAEIERYRYLLVVDDDIELSPGFVDRFLAIQEARDFTLAQPARTHDGYTDHQFVNQLLGVESRRTRFVEIGPLFSLRRDGFASLLPFDEEAPMGWGLDFVWPVVLESQGRRLGIVDAVPVRHALRKPVSTYDYTETQTAMQAFLARRPHLTLSEACIADPTYPLTGPTAIAP</sequence>
<accession>A0A850RKJ4</accession>
<feature type="region of interest" description="Disordered" evidence="1">
    <location>
        <begin position="427"/>
        <end position="461"/>
    </location>
</feature>
<dbReference type="SUPFAM" id="SSF53756">
    <property type="entry name" value="UDP-Glycosyltransferase/glycogen phosphorylase"/>
    <property type="match status" value="1"/>
</dbReference>
<dbReference type="RefSeq" id="WP_176976769.1">
    <property type="nucleotide sequence ID" value="NZ_JABZEO010000007.1"/>
</dbReference>
<proteinExistence type="predicted"/>
<evidence type="ECO:0000313" key="3">
    <source>
        <dbReference type="Proteomes" id="UP000592294"/>
    </source>
</evidence>
<protein>
    <submittedName>
        <fullName evidence="2">Glycosyltransferase</fullName>
    </submittedName>
</protein>
<dbReference type="SUPFAM" id="SSF53448">
    <property type="entry name" value="Nucleotide-diphospho-sugar transferases"/>
    <property type="match status" value="1"/>
</dbReference>
<dbReference type="PANTHER" id="PTHR12526">
    <property type="entry name" value="GLYCOSYLTRANSFERASE"/>
    <property type="match status" value="1"/>
</dbReference>
<evidence type="ECO:0000256" key="1">
    <source>
        <dbReference type="SAM" id="MobiDB-lite"/>
    </source>
</evidence>
<keyword evidence="2" id="KW-0808">Transferase</keyword>
<dbReference type="AlphaFoldDB" id="A0A850RKJ4"/>
<dbReference type="Gene3D" id="3.40.50.2000">
    <property type="entry name" value="Glycogen Phosphorylase B"/>
    <property type="match status" value="1"/>
</dbReference>
<dbReference type="Pfam" id="PF13692">
    <property type="entry name" value="Glyco_trans_1_4"/>
    <property type="match status" value="1"/>
</dbReference>
<dbReference type="PANTHER" id="PTHR12526:SF600">
    <property type="entry name" value="GLYCOSYL TRANSFERASE GROUP 1"/>
    <property type="match status" value="1"/>
</dbReference>
<dbReference type="GO" id="GO:0016757">
    <property type="term" value="F:glycosyltransferase activity"/>
    <property type="evidence" value="ECO:0007669"/>
    <property type="project" value="TreeGrafter"/>
</dbReference>
<dbReference type="Proteomes" id="UP000592294">
    <property type="component" value="Unassembled WGS sequence"/>
</dbReference>
<dbReference type="CDD" id="cd03801">
    <property type="entry name" value="GT4_PimA-like"/>
    <property type="match status" value="1"/>
</dbReference>
<keyword evidence="3" id="KW-1185">Reference proteome</keyword>
<dbReference type="Gene3D" id="3.90.550.10">
    <property type="entry name" value="Spore Coat Polysaccharide Biosynthesis Protein SpsA, Chain A"/>
    <property type="match status" value="1"/>
</dbReference>
<dbReference type="InterPro" id="IPR029044">
    <property type="entry name" value="Nucleotide-diphossugar_trans"/>
</dbReference>
<organism evidence="2 3">
    <name type="scientific">Allochromatium humboldtianum</name>
    <dbReference type="NCBI Taxonomy" id="504901"/>
    <lineage>
        <taxon>Bacteria</taxon>
        <taxon>Pseudomonadati</taxon>
        <taxon>Pseudomonadota</taxon>
        <taxon>Gammaproteobacteria</taxon>
        <taxon>Chromatiales</taxon>
        <taxon>Chromatiaceae</taxon>
        <taxon>Allochromatium</taxon>
    </lineage>
</organism>
<reference evidence="2 3" key="1">
    <citation type="submission" date="2020-06" db="EMBL/GenBank/DDBJ databases">
        <title>Whole-genome sequence of Allochromatium humboldtianum DSM 21881, type strain.</title>
        <authorList>
            <person name="Kyndt J.A."/>
            <person name="Meyer T.E."/>
        </authorList>
    </citation>
    <scope>NUCLEOTIDE SEQUENCE [LARGE SCALE GENOMIC DNA]</scope>
    <source>
        <strain evidence="2 3">DSM 21881</strain>
    </source>
</reference>
<feature type="compositionally biased region" description="Basic and acidic residues" evidence="1">
    <location>
        <begin position="445"/>
        <end position="456"/>
    </location>
</feature>
<dbReference type="EMBL" id="JABZEO010000007">
    <property type="protein sequence ID" value="NVZ10031.1"/>
    <property type="molecule type" value="Genomic_DNA"/>
</dbReference>
<comment type="caution">
    <text evidence="2">The sequence shown here is derived from an EMBL/GenBank/DDBJ whole genome shotgun (WGS) entry which is preliminary data.</text>
</comment>
<evidence type="ECO:0000313" key="2">
    <source>
        <dbReference type="EMBL" id="NVZ10031.1"/>
    </source>
</evidence>
<gene>
    <name evidence="2" type="ORF">HW932_12240</name>
</gene>
<name>A0A850RKJ4_9GAMM</name>